<dbReference type="GO" id="GO:0005667">
    <property type="term" value="C:transcription regulator complex"/>
    <property type="evidence" value="ECO:0007669"/>
    <property type="project" value="TreeGrafter"/>
</dbReference>
<organism evidence="2 3">
    <name type="scientific">Glossina brevipalpis</name>
    <dbReference type="NCBI Taxonomy" id="37001"/>
    <lineage>
        <taxon>Eukaryota</taxon>
        <taxon>Metazoa</taxon>
        <taxon>Ecdysozoa</taxon>
        <taxon>Arthropoda</taxon>
        <taxon>Hexapoda</taxon>
        <taxon>Insecta</taxon>
        <taxon>Pterygota</taxon>
        <taxon>Neoptera</taxon>
        <taxon>Endopterygota</taxon>
        <taxon>Diptera</taxon>
        <taxon>Brachycera</taxon>
        <taxon>Muscomorpha</taxon>
        <taxon>Hippoboscoidea</taxon>
        <taxon>Glossinidae</taxon>
        <taxon>Glossina</taxon>
    </lineage>
</organism>
<dbReference type="SMART" id="SM00595">
    <property type="entry name" value="MADF"/>
    <property type="match status" value="1"/>
</dbReference>
<proteinExistence type="predicted"/>
<evidence type="ECO:0000259" key="1">
    <source>
        <dbReference type="PROSITE" id="PS51029"/>
    </source>
</evidence>
<dbReference type="EnsemblMetazoa" id="GBRI010772-RA">
    <property type="protein sequence ID" value="GBRI010772-PA"/>
    <property type="gene ID" value="GBRI010772"/>
</dbReference>
<evidence type="ECO:0000313" key="2">
    <source>
        <dbReference type="EnsemblMetazoa" id="GBRI010772-PA"/>
    </source>
</evidence>
<dbReference type="STRING" id="37001.A0A1A9W950"/>
<dbReference type="PROSITE" id="PS51029">
    <property type="entry name" value="MADF"/>
    <property type="match status" value="1"/>
</dbReference>
<reference evidence="3" key="1">
    <citation type="submission" date="2014-03" db="EMBL/GenBank/DDBJ databases">
        <authorList>
            <person name="Aksoy S."/>
            <person name="Warren W."/>
            <person name="Wilson R.K."/>
        </authorList>
    </citation>
    <scope>NUCLEOTIDE SEQUENCE [LARGE SCALE GENOMIC DNA]</scope>
    <source>
        <strain evidence="3">IAEA</strain>
    </source>
</reference>
<feature type="domain" description="MADF" evidence="1">
    <location>
        <begin position="5"/>
        <end position="94"/>
    </location>
</feature>
<keyword evidence="3" id="KW-1185">Reference proteome</keyword>
<sequence>MDDEKFIHLVKQYEYLFNKHHPYFKIQHRKMEAWRRIGEQMGISDKLCMRRWTTLRDKYVRLKRKMRSLSPDETLQDWPWPLLDLMEFLAPHIISRPNRYSYDIVSVDFESGKSTFYEEPSMSDTFPKYNKSLPLISPVESPVEQLPERKKKRRIEEFKAENRDPIIDTVTDSNDEPIIDTIEKSKKEIEFTNTSLRGFGQMILGLMSDMDQRKQLMAIKSITDVVTKIMLEPEETTENDFFESTE</sequence>
<evidence type="ECO:0000313" key="3">
    <source>
        <dbReference type="Proteomes" id="UP000091820"/>
    </source>
</evidence>
<protein>
    <submittedName>
        <fullName evidence="2">MADF domain-containing protein</fullName>
    </submittedName>
</protein>
<name>A0A1A9W950_9MUSC</name>
<dbReference type="Pfam" id="PF10545">
    <property type="entry name" value="MADF_DNA_bdg"/>
    <property type="match status" value="1"/>
</dbReference>
<dbReference type="Proteomes" id="UP000091820">
    <property type="component" value="Unassembled WGS sequence"/>
</dbReference>
<dbReference type="PANTHER" id="PTHR12243:SF67">
    <property type="entry name" value="COREPRESSOR OF PANGOLIN, ISOFORM A-RELATED"/>
    <property type="match status" value="1"/>
</dbReference>
<dbReference type="GO" id="GO:0005634">
    <property type="term" value="C:nucleus"/>
    <property type="evidence" value="ECO:0007669"/>
    <property type="project" value="TreeGrafter"/>
</dbReference>
<reference evidence="2" key="2">
    <citation type="submission" date="2020-05" db="UniProtKB">
        <authorList>
            <consortium name="EnsemblMetazoa"/>
        </authorList>
    </citation>
    <scope>IDENTIFICATION</scope>
    <source>
        <strain evidence="2">IAEA</strain>
    </source>
</reference>
<dbReference type="VEuPathDB" id="VectorBase:GBRI010772"/>
<dbReference type="GO" id="GO:0006357">
    <property type="term" value="P:regulation of transcription by RNA polymerase II"/>
    <property type="evidence" value="ECO:0007669"/>
    <property type="project" value="TreeGrafter"/>
</dbReference>
<accession>A0A1A9W950</accession>
<dbReference type="InterPro" id="IPR006578">
    <property type="entry name" value="MADF-dom"/>
</dbReference>
<dbReference type="AlphaFoldDB" id="A0A1A9W950"/>
<dbReference type="InterPro" id="IPR039353">
    <property type="entry name" value="TF_Adf1"/>
</dbReference>
<dbReference type="PANTHER" id="PTHR12243">
    <property type="entry name" value="MADF DOMAIN TRANSCRIPTION FACTOR"/>
    <property type="match status" value="1"/>
</dbReference>